<dbReference type="InterPro" id="IPR011335">
    <property type="entry name" value="Restrct_endonuc-II-like"/>
</dbReference>
<evidence type="ECO:0000313" key="3">
    <source>
        <dbReference type="EMBL" id="QIL02272.1"/>
    </source>
</evidence>
<dbReference type="Gene3D" id="3.40.1350.10">
    <property type="match status" value="1"/>
</dbReference>
<proteinExistence type="inferred from homology"/>
<dbReference type="RefSeq" id="WP_166093770.1">
    <property type="nucleotide sequence ID" value="NZ_CP049871.1"/>
</dbReference>
<dbReference type="KEGG" id="ssin:G7078_05365"/>
<dbReference type="PANTHER" id="PTHR34039:SF1">
    <property type="entry name" value="UPF0102 PROTEIN YRAN"/>
    <property type="match status" value="1"/>
</dbReference>
<keyword evidence="4" id="KW-1185">Reference proteome</keyword>
<dbReference type="InterPro" id="IPR003509">
    <property type="entry name" value="UPF0102_YraN-like"/>
</dbReference>
<gene>
    <name evidence="3" type="ORF">G7078_05365</name>
</gene>
<dbReference type="Proteomes" id="UP000502502">
    <property type="component" value="Chromosome"/>
</dbReference>
<evidence type="ECO:0000256" key="1">
    <source>
        <dbReference type="ARBA" id="ARBA00006738"/>
    </source>
</evidence>
<sequence length="120" mass="13586">MNRPLSRQAAEHRGRWAETLACCYLRLKGWRILARRARVRGGEVDVVARRGKVVAFIEVKARATEASAAASLDRYRLRRVAAAAQQLAPRYSRPGDDIRIDAVFLVPGRLPRHLQDVWQG</sequence>
<protein>
    <recommendedName>
        <fullName evidence="2">UPF0102 protein G7078_05365</fullName>
    </recommendedName>
</protein>
<dbReference type="GO" id="GO:0003676">
    <property type="term" value="F:nucleic acid binding"/>
    <property type="evidence" value="ECO:0007669"/>
    <property type="project" value="InterPro"/>
</dbReference>
<evidence type="ECO:0000256" key="2">
    <source>
        <dbReference type="HAMAP-Rule" id="MF_00048"/>
    </source>
</evidence>
<dbReference type="InterPro" id="IPR011856">
    <property type="entry name" value="tRNA_endonuc-like_dom_sf"/>
</dbReference>
<dbReference type="Pfam" id="PF02021">
    <property type="entry name" value="UPF0102"/>
    <property type="match status" value="1"/>
</dbReference>
<accession>A0A6G7ZMX0</accession>
<dbReference type="NCBIfam" id="NF009151">
    <property type="entry name" value="PRK12497.1-5"/>
    <property type="match status" value="1"/>
</dbReference>
<dbReference type="SUPFAM" id="SSF52980">
    <property type="entry name" value="Restriction endonuclease-like"/>
    <property type="match status" value="1"/>
</dbReference>
<organism evidence="3 4">
    <name type="scientific">Sphingomonas sinipercae</name>
    <dbReference type="NCBI Taxonomy" id="2714944"/>
    <lineage>
        <taxon>Bacteria</taxon>
        <taxon>Pseudomonadati</taxon>
        <taxon>Pseudomonadota</taxon>
        <taxon>Alphaproteobacteria</taxon>
        <taxon>Sphingomonadales</taxon>
        <taxon>Sphingomonadaceae</taxon>
        <taxon>Sphingomonas</taxon>
    </lineage>
</organism>
<dbReference type="HAMAP" id="MF_00048">
    <property type="entry name" value="UPF0102"/>
    <property type="match status" value="1"/>
</dbReference>
<comment type="similarity">
    <text evidence="1 2">Belongs to the UPF0102 family.</text>
</comment>
<name>A0A6G7ZMX0_9SPHN</name>
<dbReference type="AlphaFoldDB" id="A0A6G7ZMX0"/>
<dbReference type="PANTHER" id="PTHR34039">
    <property type="entry name" value="UPF0102 PROTEIN YRAN"/>
    <property type="match status" value="1"/>
</dbReference>
<dbReference type="EMBL" id="CP049871">
    <property type="protein sequence ID" value="QIL02272.1"/>
    <property type="molecule type" value="Genomic_DNA"/>
</dbReference>
<evidence type="ECO:0000313" key="4">
    <source>
        <dbReference type="Proteomes" id="UP000502502"/>
    </source>
</evidence>
<reference evidence="3 4" key="1">
    <citation type="submission" date="2020-03" db="EMBL/GenBank/DDBJ databases">
        <title>Sphingomonas sp. nov., isolated from fish.</title>
        <authorList>
            <person name="Hyun D.-W."/>
            <person name="Bae J.-W."/>
        </authorList>
    </citation>
    <scope>NUCLEOTIDE SEQUENCE [LARGE SCALE GENOMIC DNA]</scope>
    <source>
        <strain evidence="3 4">HDW15C</strain>
    </source>
</reference>